<dbReference type="Proteomes" id="UP000269221">
    <property type="component" value="Unassembled WGS sequence"/>
</dbReference>
<proteinExistence type="predicted"/>
<keyword evidence="4" id="KW-1185">Reference proteome</keyword>
<evidence type="ECO:0000256" key="2">
    <source>
        <dbReference type="SAM" id="MobiDB-lite"/>
    </source>
</evidence>
<evidence type="ECO:0000256" key="1">
    <source>
        <dbReference type="ARBA" id="ARBA00023002"/>
    </source>
</evidence>
<reference evidence="3 4" key="1">
    <citation type="submission" date="2018-07" db="EMBL/GenBank/DDBJ databases">
        <title>A high quality draft genome assembly of the barn swallow (H. rustica rustica).</title>
        <authorList>
            <person name="Formenti G."/>
            <person name="Chiara M."/>
            <person name="Poveda L."/>
            <person name="Francoijs K.-J."/>
            <person name="Bonisoli-Alquati A."/>
            <person name="Canova L."/>
            <person name="Gianfranceschi L."/>
            <person name="Horner D.S."/>
            <person name="Saino N."/>
        </authorList>
    </citation>
    <scope>NUCLEOTIDE SEQUENCE [LARGE SCALE GENOMIC DNA]</scope>
    <source>
        <strain evidence="3">Chelidonia</strain>
        <tissue evidence="3">Blood</tissue>
    </source>
</reference>
<dbReference type="OrthoDB" id="167398at2759"/>
<feature type="region of interest" description="Disordered" evidence="2">
    <location>
        <begin position="1"/>
        <end position="136"/>
    </location>
</feature>
<feature type="region of interest" description="Disordered" evidence="2">
    <location>
        <begin position="171"/>
        <end position="197"/>
    </location>
</feature>
<evidence type="ECO:0008006" key="5">
    <source>
        <dbReference type="Google" id="ProtNLM"/>
    </source>
</evidence>
<dbReference type="AlphaFoldDB" id="A0A3M0IZK2"/>
<feature type="compositionally biased region" description="Basic and acidic residues" evidence="2">
    <location>
        <begin position="15"/>
        <end position="51"/>
    </location>
</feature>
<dbReference type="GO" id="GO:0016175">
    <property type="term" value="F:superoxide-generating NAD(P)H oxidase activity"/>
    <property type="evidence" value="ECO:0007669"/>
    <property type="project" value="TreeGrafter"/>
</dbReference>
<feature type="compositionally biased region" description="Basic and acidic residues" evidence="2">
    <location>
        <begin position="63"/>
        <end position="93"/>
    </location>
</feature>
<accession>A0A3M0IZK2</accession>
<dbReference type="InterPro" id="IPR050369">
    <property type="entry name" value="RBOH/FRE"/>
</dbReference>
<dbReference type="STRING" id="333673.A0A3M0IZK2"/>
<dbReference type="PANTHER" id="PTHR11972:SF58">
    <property type="entry name" value="NADPH OXIDASE 5"/>
    <property type="match status" value="1"/>
</dbReference>
<dbReference type="GO" id="GO:0006952">
    <property type="term" value="P:defense response"/>
    <property type="evidence" value="ECO:0007669"/>
    <property type="project" value="TreeGrafter"/>
</dbReference>
<dbReference type="GO" id="GO:0042554">
    <property type="term" value="P:superoxide anion generation"/>
    <property type="evidence" value="ECO:0007669"/>
    <property type="project" value="TreeGrafter"/>
</dbReference>
<dbReference type="Gene3D" id="3.40.50.80">
    <property type="entry name" value="Nucleotide-binding domain of ferredoxin-NADP reductase (FNR) module"/>
    <property type="match status" value="1"/>
</dbReference>
<comment type="caution">
    <text evidence="3">The sequence shown here is derived from an EMBL/GenBank/DDBJ whole genome shotgun (WGS) entry which is preliminary data.</text>
</comment>
<keyword evidence="1" id="KW-0560">Oxidoreductase</keyword>
<evidence type="ECO:0000313" key="3">
    <source>
        <dbReference type="EMBL" id="RMB94194.1"/>
    </source>
</evidence>
<dbReference type="PANTHER" id="PTHR11972">
    <property type="entry name" value="NADPH OXIDASE"/>
    <property type="match status" value="1"/>
</dbReference>
<name>A0A3M0IZK2_HIRRU</name>
<protein>
    <recommendedName>
        <fullName evidence="5">Ferric reductase NAD binding domain-containing protein</fullName>
    </recommendedName>
</protein>
<feature type="compositionally biased region" description="Basic and acidic residues" evidence="2">
    <location>
        <begin position="105"/>
        <end position="117"/>
    </location>
</feature>
<dbReference type="GO" id="GO:0043020">
    <property type="term" value="C:NADPH oxidase complex"/>
    <property type="evidence" value="ECO:0007669"/>
    <property type="project" value="TreeGrafter"/>
</dbReference>
<evidence type="ECO:0000313" key="4">
    <source>
        <dbReference type="Proteomes" id="UP000269221"/>
    </source>
</evidence>
<organism evidence="3 4">
    <name type="scientific">Hirundo rustica rustica</name>
    <dbReference type="NCBI Taxonomy" id="333673"/>
    <lineage>
        <taxon>Eukaryota</taxon>
        <taxon>Metazoa</taxon>
        <taxon>Chordata</taxon>
        <taxon>Craniata</taxon>
        <taxon>Vertebrata</taxon>
        <taxon>Euteleostomi</taxon>
        <taxon>Archelosauria</taxon>
        <taxon>Archosauria</taxon>
        <taxon>Dinosauria</taxon>
        <taxon>Saurischia</taxon>
        <taxon>Theropoda</taxon>
        <taxon>Coelurosauria</taxon>
        <taxon>Aves</taxon>
        <taxon>Neognathae</taxon>
        <taxon>Neoaves</taxon>
        <taxon>Telluraves</taxon>
        <taxon>Australaves</taxon>
        <taxon>Passeriformes</taxon>
        <taxon>Sylvioidea</taxon>
        <taxon>Hirundinidae</taxon>
        <taxon>Hirundo</taxon>
    </lineage>
</organism>
<sequence length="311" mass="34437">MGRRIGNGQEGSGMGRKDREWAGRIGKDREWTGRIGKDQEWAGRIRKDPEGSGRIGNGQEGSGMDRKDQEGSGMGRKDQEWAGRIRKDQEWAGRIRNGQEGSGMGRKDQEWTGRIGKDQGWAGRIGNGQEGSGRIRKRRSPVQVDFIWITRDQQHLQWFLSLLAELETEQAELEPGGERGAAPAAFPGKSPRAPDPRGQLEPLEFPGKFLELHLYMTSALGRGDVKALGLQLALDLLAAREERDSITGLRTRTQPGRPSGTSASLPLQVFGKVAAERRGKVRVFFCGSAGLAKVIRRHCRSFGFAFSKENF</sequence>
<gene>
    <name evidence="3" type="ORF">DUI87_29000</name>
</gene>
<dbReference type="InterPro" id="IPR039261">
    <property type="entry name" value="FNR_nucleotide-bd"/>
</dbReference>
<dbReference type="EMBL" id="QRBI01000197">
    <property type="protein sequence ID" value="RMB94194.1"/>
    <property type="molecule type" value="Genomic_DNA"/>
</dbReference>